<gene>
    <name evidence="2" type="ORF">BC643_4589</name>
</gene>
<accession>A0A419VU68</accession>
<dbReference type="RefSeq" id="WP_120275717.1">
    <property type="nucleotide sequence ID" value="NZ_RAPN01000006.1"/>
</dbReference>
<organism evidence="2 3">
    <name type="scientific">Mangrovibacterium diazotrophicum</name>
    <dbReference type="NCBI Taxonomy" id="1261403"/>
    <lineage>
        <taxon>Bacteria</taxon>
        <taxon>Pseudomonadati</taxon>
        <taxon>Bacteroidota</taxon>
        <taxon>Bacteroidia</taxon>
        <taxon>Marinilabiliales</taxon>
        <taxon>Prolixibacteraceae</taxon>
        <taxon>Mangrovibacterium</taxon>
    </lineage>
</organism>
<proteinExistence type="predicted"/>
<evidence type="ECO:0008006" key="4">
    <source>
        <dbReference type="Google" id="ProtNLM"/>
    </source>
</evidence>
<keyword evidence="3" id="KW-1185">Reference proteome</keyword>
<evidence type="ECO:0000313" key="3">
    <source>
        <dbReference type="Proteomes" id="UP000283387"/>
    </source>
</evidence>
<sequence length="182" mass="21006">MKQLLLPLAALAMIALACQSHQSTDPKVVLDKIIEKATQPEEEESDYEKAHKLENFLSTAEPEQKDVRTISEPCAVFVFPDSVQIAKMKGNSTEQEEDFYIAADDNNYYDYLASEFLDSLQVKTIHLKTRYLKCELENETLLLDSRSEASNGWFVVLFEPTQKPRLIDAIEIRKAYKEYYKR</sequence>
<dbReference type="Proteomes" id="UP000283387">
    <property type="component" value="Unassembled WGS sequence"/>
</dbReference>
<protein>
    <recommendedName>
        <fullName evidence="4">Lipoprotein</fullName>
    </recommendedName>
</protein>
<comment type="caution">
    <text evidence="2">The sequence shown here is derived from an EMBL/GenBank/DDBJ whole genome shotgun (WGS) entry which is preliminary data.</text>
</comment>
<dbReference type="PROSITE" id="PS51257">
    <property type="entry name" value="PROKAR_LIPOPROTEIN"/>
    <property type="match status" value="1"/>
</dbReference>
<feature type="chain" id="PRO_5018972332" description="Lipoprotein" evidence="1">
    <location>
        <begin position="18"/>
        <end position="182"/>
    </location>
</feature>
<feature type="signal peptide" evidence="1">
    <location>
        <begin position="1"/>
        <end position="17"/>
    </location>
</feature>
<name>A0A419VU68_9BACT</name>
<reference evidence="2 3" key="1">
    <citation type="submission" date="2018-09" db="EMBL/GenBank/DDBJ databases">
        <title>Genomic Encyclopedia of Archaeal and Bacterial Type Strains, Phase II (KMG-II): from individual species to whole genera.</title>
        <authorList>
            <person name="Goeker M."/>
        </authorList>
    </citation>
    <scope>NUCLEOTIDE SEQUENCE [LARGE SCALE GENOMIC DNA]</scope>
    <source>
        <strain evidence="2 3">DSM 27148</strain>
    </source>
</reference>
<dbReference type="AlphaFoldDB" id="A0A419VU68"/>
<keyword evidence="1" id="KW-0732">Signal</keyword>
<evidence type="ECO:0000256" key="1">
    <source>
        <dbReference type="SAM" id="SignalP"/>
    </source>
</evidence>
<evidence type="ECO:0000313" key="2">
    <source>
        <dbReference type="EMBL" id="RKD85070.1"/>
    </source>
</evidence>
<dbReference type="EMBL" id="RAPN01000006">
    <property type="protein sequence ID" value="RKD85070.1"/>
    <property type="molecule type" value="Genomic_DNA"/>
</dbReference>